<evidence type="ECO:0000256" key="5">
    <source>
        <dbReference type="ARBA" id="ARBA00023002"/>
    </source>
</evidence>
<dbReference type="OrthoDB" id="407275at2759"/>
<dbReference type="Gene3D" id="3.40.462.20">
    <property type="match status" value="1"/>
</dbReference>
<dbReference type="GO" id="GO:0016491">
    <property type="term" value="F:oxidoreductase activity"/>
    <property type="evidence" value="ECO:0007669"/>
    <property type="project" value="UniProtKB-KW"/>
</dbReference>
<evidence type="ECO:0000256" key="3">
    <source>
        <dbReference type="ARBA" id="ARBA00022630"/>
    </source>
</evidence>
<dbReference type="InterPro" id="IPR016166">
    <property type="entry name" value="FAD-bd_PCMH"/>
</dbReference>
<sequence length="466" mass="50479">MAAVETQSPVDALQKSLGNALLTSASPAEDLAAATAVFNGFIPKRKPEEIVVATGVADVMAAVKYANAKGLKVSVKANGHHWQGSGLREGSLLINLEKLKGVRIDVEKKTASVQPGVTAIDLHKEVSAVGLYFPGGHCPTVGISGYTLNGGYGWNSGHVGSASDHLISIDVVLADGSFVRATDDNEYADLLWAARGAGQGFFGVVTCFEYRLDLLPRGITLMQSVFPLDSAADVIKFWNEKRAELPSHMEVVTIMATGPTGHRCTVFLGVSFADTEEQGRKDLAVLEDCPVQPRLVHDVHPSDVYEIWGILDKAFPKNWNMNVDVAVVPFEATTDMAASLAEHFKTSPSPLDHVLFAGIGPKAGSVKSAFSPEGNFEPAVYVGCYGIIEKIDVGKEQEVVDWTVKGQDLVWPHAVRGYVGEGRQETAKLRRCYTPEAWDRLEELREKYDPARLFLSWLAADPTFVQ</sequence>
<keyword evidence="5" id="KW-0560">Oxidoreductase</keyword>
<dbReference type="Gene3D" id="3.30.43.10">
    <property type="entry name" value="Uridine Diphospho-n-acetylenolpyruvylglucosamine Reductase, domain 2"/>
    <property type="match status" value="1"/>
</dbReference>
<keyword evidence="8" id="KW-1185">Reference proteome</keyword>
<dbReference type="EMBL" id="DF236953">
    <property type="protein sequence ID" value="GAQ77850.1"/>
    <property type="molecule type" value="Genomic_DNA"/>
</dbReference>
<dbReference type="AlphaFoldDB" id="A0A1Y1HHC1"/>
<evidence type="ECO:0000256" key="4">
    <source>
        <dbReference type="ARBA" id="ARBA00022827"/>
    </source>
</evidence>
<evidence type="ECO:0000259" key="6">
    <source>
        <dbReference type="PROSITE" id="PS51387"/>
    </source>
</evidence>
<dbReference type="InterPro" id="IPR036318">
    <property type="entry name" value="FAD-bd_PCMH-like_sf"/>
</dbReference>
<dbReference type="InterPro" id="IPR016167">
    <property type="entry name" value="FAD-bd_PCMH_sub1"/>
</dbReference>
<dbReference type="GO" id="GO:0071949">
    <property type="term" value="F:FAD binding"/>
    <property type="evidence" value="ECO:0007669"/>
    <property type="project" value="InterPro"/>
</dbReference>
<keyword evidence="3" id="KW-0285">Flavoprotein</keyword>
<dbReference type="InterPro" id="IPR016169">
    <property type="entry name" value="FAD-bd_PCMH_sub2"/>
</dbReference>
<gene>
    <name evidence="7" type="ORF">KFL_000040500</name>
</gene>
<evidence type="ECO:0000313" key="8">
    <source>
        <dbReference type="Proteomes" id="UP000054558"/>
    </source>
</evidence>
<organism evidence="7 8">
    <name type="scientific">Klebsormidium nitens</name>
    <name type="common">Green alga</name>
    <name type="synonym">Ulothrix nitens</name>
    <dbReference type="NCBI Taxonomy" id="105231"/>
    <lineage>
        <taxon>Eukaryota</taxon>
        <taxon>Viridiplantae</taxon>
        <taxon>Streptophyta</taxon>
        <taxon>Klebsormidiophyceae</taxon>
        <taxon>Klebsormidiales</taxon>
        <taxon>Klebsormidiaceae</taxon>
        <taxon>Klebsormidium</taxon>
    </lineage>
</organism>
<dbReference type="PANTHER" id="PTHR42973:SF39">
    <property type="entry name" value="FAD-BINDING PCMH-TYPE DOMAIN-CONTAINING PROTEIN"/>
    <property type="match status" value="1"/>
</dbReference>
<dbReference type="Gene3D" id="3.30.465.10">
    <property type="match status" value="1"/>
</dbReference>
<proteinExistence type="inferred from homology"/>
<evidence type="ECO:0000256" key="2">
    <source>
        <dbReference type="ARBA" id="ARBA00005466"/>
    </source>
</evidence>
<protein>
    <recommendedName>
        <fullName evidence="6">FAD-binding PCMH-type domain-containing protein</fullName>
    </recommendedName>
</protein>
<dbReference type="SUPFAM" id="SSF56176">
    <property type="entry name" value="FAD-binding/transporter-associated domain-like"/>
    <property type="match status" value="1"/>
</dbReference>
<dbReference type="Pfam" id="PF01565">
    <property type="entry name" value="FAD_binding_4"/>
    <property type="match status" value="1"/>
</dbReference>
<dbReference type="PANTHER" id="PTHR42973">
    <property type="entry name" value="BINDING OXIDOREDUCTASE, PUTATIVE (AFU_ORTHOLOGUE AFUA_1G17690)-RELATED"/>
    <property type="match status" value="1"/>
</dbReference>
<accession>A0A1Y1HHC1</accession>
<dbReference type="PROSITE" id="PS51387">
    <property type="entry name" value="FAD_PCMH"/>
    <property type="match status" value="1"/>
</dbReference>
<reference evidence="7 8" key="1">
    <citation type="journal article" date="2014" name="Nat. Commun.">
        <title>Klebsormidium flaccidum genome reveals primary factors for plant terrestrial adaptation.</title>
        <authorList>
            <person name="Hori K."/>
            <person name="Maruyama F."/>
            <person name="Fujisawa T."/>
            <person name="Togashi T."/>
            <person name="Yamamoto N."/>
            <person name="Seo M."/>
            <person name="Sato S."/>
            <person name="Yamada T."/>
            <person name="Mori H."/>
            <person name="Tajima N."/>
            <person name="Moriyama T."/>
            <person name="Ikeuchi M."/>
            <person name="Watanabe M."/>
            <person name="Wada H."/>
            <person name="Kobayashi K."/>
            <person name="Saito M."/>
            <person name="Masuda T."/>
            <person name="Sasaki-Sekimoto Y."/>
            <person name="Mashiguchi K."/>
            <person name="Awai K."/>
            <person name="Shimojima M."/>
            <person name="Masuda S."/>
            <person name="Iwai M."/>
            <person name="Nobusawa T."/>
            <person name="Narise T."/>
            <person name="Kondo S."/>
            <person name="Saito H."/>
            <person name="Sato R."/>
            <person name="Murakawa M."/>
            <person name="Ihara Y."/>
            <person name="Oshima-Yamada Y."/>
            <person name="Ohtaka K."/>
            <person name="Satoh M."/>
            <person name="Sonobe K."/>
            <person name="Ishii M."/>
            <person name="Ohtani R."/>
            <person name="Kanamori-Sato M."/>
            <person name="Honoki R."/>
            <person name="Miyazaki D."/>
            <person name="Mochizuki H."/>
            <person name="Umetsu J."/>
            <person name="Higashi K."/>
            <person name="Shibata D."/>
            <person name="Kamiya Y."/>
            <person name="Sato N."/>
            <person name="Nakamura Y."/>
            <person name="Tabata S."/>
            <person name="Ida S."/>
            <person name="Kurokawa K."/>
            <person name="Ohta H."/>
        </authorList>
    </citation>
    <scope>NUCLEOTIDE SEQUENCE [LARGE SCALE GENOMIC DNA]</scope>
    <source>
        <strain evidence="7 8">NIES-2285</strain>
    </source>
</reference>
<dbReference type="GO" id="GO:0005576">
    <property type="term" value="C:extracellular region"/>
    <property type="evidence" value="ECO:0000318"/>
    <property type="project" value="GO_Central"/>
</dbReference>
<dbReference type="InterPro" id="IPR050416">
    <property type="entry name" value="FAD-linked_Oxidoreductase"/>
</dbReference>
<dbReference type="InterPro" id="IPR006094">
    <property type="entry name" value="Oxid_FAD_bind_N"/>
</dbReference>
<comment type="cofactor">
    <cofactor evidence="1">
        <name>FAD</name>
        <dbReference type="ChEBI" id="CHEBI:57692"/>
    </cofactor>
</comment>
<dbReference type="STRING" id="105231.A0A1Y1HHC1"/>
<name>A0A1Y1HHC1_KLENI</name>
<evidence type="ECO:0000313" key="7">
    <source>
        <dbReference type="EMBL" id="GAQ77850.1"/>
    </source>
</evidence>
<comment type="similarity">
    <text evidence="2">Belongs to the oxygen-dependent FAD-linked oxidoreductase family.</text>
</comment>
<keyword evidence="4" id="KW-0274">FAD</keyword>
<evidence type="ECO:0000256" key="1">
    <source>
        <dbReference type="ARBA" id="ARBA00001974"/>
    </source>
</evidence>
<dbReference type="Proteomes" id="UP000054558">
    <property type="component" value="Unassembled WGS sequence"/>
</dbReference>
<feature type="domain" description="FAD-binding PCMH-type" evidence="6">
    <location>
        <begin position="43"/>
        <end position="215"/>
    </location>
</feature>
<dbReference type="OMA" id="WILELTQ"/>